<dbReference type="EC" id="3.4.11.5" evidence="8 10"/>
<dbReference type="KEGG" id="tad:TRIADDRAFT_37422"/>
<dbReference type="HOGENOM" id="CLU_043739_2_2_1"/>
<dbReference type="GO" id="GO:0004177">
    <property type="term" value="F:aminopeptidase activity"/>
    <property type="evidence" value="ECO:0007669"/>
    <property type="project" value="UniProtKB-UniRule"/>
</dbReference>
<keyword evidence="13" id="KW-1185">Reference proteome</keyword>
<accession>B3RT61</accession>
<dbReference type="Proteomes" id="UP000009022">
    <property type="component" value="Unassembled WGS sequence"/>
</dbReference>
<comment type="subcellular location">
    <subcellularLocation>
        <location evidence="2 8">Cytoplasm</location>
    </subcellularLocation>
</comment>
<sequence>MASIEVLPDLYPEIEPYDTGFLKVSDLHTIYYEQSGNASGNPVIFLHGGPGGGTSGNDRRYFDPESYRIILMDQRGCGKSTPFAELQDNTTWTLVEDIESLRKHLGIEKWVVFGGSWGSTLSLTYAEEHPDRVKALILRGIFTLRRKEITWFYQEGASTLFPDFFEEFVEPIPEVERGDLMGAYHRRLTGNDEEVKLRCARAWSKWEMSTAKLLVDDEVIARAEDDHFAIAFARIECQFFVNGGWFKGTNHVLDNAEKIRHIPGVIVQGRYDVVCPFKTAWDLHKRWPEAEFHVVPDSGHSAREKGIAGRLVAAADKFRNI</sequence>
<dbReference type="eggNOG" id="ENOG502QPPY">
    <property type="taxonomic scope" value="Eukaryota"/>
</dbReference>
<dbReference type="GO" id="GO:0006508">
    <property type="term" value="P:proteolysis"/>
    <property type="evidence" value="ECO:0007669"/>
    <property type="project" value="UniProtKB-KW"/>
</dbReference>
<dbReference type="InParanoid" id="B3RT61"/>
<keyword evidence="6 8" id="KW-0645">Protease</keyword>
<evidence type="ECO:0000256" key="7">
    <source>
        <dbReference type="ARBA" id="ARBA00022801"/>
    </source>
</evidence>
<keyword evidence="7 8" id="KW-0378">Hydrolase</keyword>
<evidence type="ECO:0000256" key="3">
    <source>
        <dbReference type="ARBA" id="ARBA00010088"/>
    </source>
</evidence>
<feature type="active site" evidence="9">
    <location>
        <position position="272"/>
    </location>
</feature>
<dbReference type="GeneID" id="6752378"/>
<proteinExistence type="inferred from homology"/>
<evidence type="ECO:0000313" key="12">
    <source>
        <dbReference type="EMBL" id="EDV27169.1"/>
    </source>
</evidence>
<name>B3RT61_TRIAD</name>
<dbReference type="Gene3D" id="3.40.50.1820">
    <property type="entry name" value="alpha/beta hydrolase"/>
    <property type="match status" value="1"/>
</dbReference>
<evidence type="ECO:0000256" key="5">
    <source>
        <dbReference type="ARBA" id="ARBA00022490"/>
    </source>
</evidence>
<dbReference type="InterPro" id="IPR005944">
    <property type="entry name" value="Pro_iminopeptidase"/>
</dbReference>
<dbReference type="STRING" id="10228.B3RT61"/>
<dbReference type="MEROPS" id="S33.001"/>
<dbReference type="PRINTS" id="PR00111">
    <property type="entry name" value="ABHYDROLASE"/>
</dbReference>
<evidence type="ECO:0000259" key="11">
    <source>
        <dbReference type="Pfam" id="PF00561"/>
    </source>
</evidence>
<protein>
    <recommendedName>
        <fullName evidence="8 10">Proline iminopeptidase</fullName>
        <shortName evidence="8">PIP</shortName>
        <ecNumber evidence="8 10">3.4.11.5</ecNumber>
    </recommendedName>
    <alternativeName>
        <fullName evidence="8">Prolyl aminopeptidase</fullName>
    </alternativeName>
</protein>
<dbReference type="OMA" id="ELRWFYQ"/>
<comment type="catalytic activity">
    <reaction evidence="1 8 10">
        <text>Release of N-terminal proline from a peptide.</text>
        <dbReference type="EC" id="3.4.11.5"/>
    </reaction>
</comment>
<dbReference type="AlphaFoldDB" id="B3RT61"/>
<evidence type="ECO:0000256" key="6">
    <source>
        <dbReference type="ARBA" id="ARBA00022670"/>
    </source>
</evidence>
<dbReference type="PANTHER" id="PTHR43722:SF1">
    <property type="entry name" value="PROLINE IMINOPEPTIDASE"/>
    <property type="match status" value="1"/>
</dbReference>
<feature type="active site" description="Proton donor" evidence="9">
    <location>
        <position position="300"/>
    </location>
</feature>
<dbReference type="NCBIfam" id="TIGR01249">
    <property type="entry name" value="pro_imino_pep_1"/>
    <property type="match status" value="1"/>
</dbReference>
<evidence type="ECO:0000256" key="9">
    <source>
        <dbReference type="PIRSR" id="PIRSR006431-1"/>
    </source>
</evidence>
<keyword evidence="5 8" id="KW-0963">Cytoplasm</keyword>
<keyword evidence="4 8" id="KW-0031">Aminopeptidase</keyword>
<dbReference type="CTD" id="6752378"/>
<dbReference type="OrthoDB" id="10249433at2759"/>
<dbReference type="InterPro" id="IPR000073">
    <property type="entry name" value="AB_hydrolase_1"/>
</dbReference>
<dbReference type="PRINTS" id="PR00793">
    <property type="entry name" value="PROAMNOPTASE"/>
</dbReference>
<dbReference type="Pfam" id="PF00561">
    <property type="entry name" value="Abhydrolase_1"/>
    <property type="match status" value="1"/>
</dbReference>
<dbReference type="InterPro" id="IPR029058">
    <property type="entry name" value="AB_hydrolase_fold"/>
</dbReference>
<dbReference type="PhylomeDB" id="B3RT61"/>
<dbReference type="InterPro" id="IPR002410">
    <property type="entry name" value="Peptidase_S33"/>
</dbReference>
<reference evidence="12 13" key="1">
    <citation type="journal article" date="2008" name="Nature">
        <title>The Trichoplax genome and the nature of placozoans.</title>
        <authorList>
            <person name="Srivastava M."/>
            <person name="Begovic E."/>
            <person name="Chapman J."/>
            <person name="Putnam N.H."/>
            <person name="Hellsten U."/>
            <person name="Kawashima T."/>
            <person name="Kuo A."/>
            <person name="Mitros T."/>
            <person name="Salamov A."/>
            <person name="Carpenter M.L."/>
            <person name="Signorovitch A.Y."/>
            <person name="Moreno M.A."/>
            <person name="Kamm K."/>
            <person name="Grimwood J."/>
            <person name="Schmutz J."/>
            <person name="Shapiro H."/>
            <person name="Grigoriev I.V."/>
            <person name="Buss L.W."/>
            <person name="Schierwater B."/>
            <person name="Dellaporta S.L."/>
            <person name="Rokhsar D.S."/>
        </authorList>
    </citation>
    <scope>NUCLEOTIDE SEQUENCE [LARGE SCALE GENOMIC DNA]</scope>
    <source>
        <strain evidence="12 13">Grell-BS-1999</strain>
    </source>
</reference>
<dbReference type="SUPFAM" id="SSF53474">
    <property type="entry name" value="alpha/beta-Hydrolases"/>
    <property type="match status" value="1"/>
</dbReference>
<evidence type="ECO:0000256" key="10">
    <source>
        <dbReference type="RuleBase" id="RU003421"/>
    </source>
</evidence>
<feature type="active site" description="Nucleophile" evidence="9">
    <location>
        <position position="116"/>
    </location>
</feature>
<dbReference type="PANTHER" id="PTHR43722">
    <property type="entry name" value="PROLINE IMINOPEPTIDASE"/>
    <property type="match status" value="1"/>
</dbReference>
<gene>
    <name evidence="12" type="ORF">TRIADDRAFT_37422</name>
</gene>
<dbReference type="ESTHER" id="triad-b3rt61">
    <property type="family name" value="Proline_iminopeptidase"/>
</dbReference>
<dbReference type="EMBL" id="DS985243">
    <property type="protein sequence ID" value="EDV27169.1"/>
    <property type="molecule type" value="Genomic_DNA"/>
</dbReference>
<evidence type="ECO:0000313" key="13">
    <source>
        <dbReference type="Proteomes" id="UP000009022"/>
    </source>
</evidence>
<evidence type="ECO:0000256" key="2">
    <source>
        <dbReference type="ARBA" id="ARBA00004496"/>
    </source>
</evidence>
<organism evidence="12 13">
    <name type="scientific">Trichoplax adhaerens</name>
    <name type="common">Trichoplax reptans</name>
    <dbReference type="NCBI Taxonomy" id="10228"/>
    <lineage>
        <taxon>Eukaryota</taxon>
        <taxon>Metazoa</taxon>
        <taxon>Placozoa</taxon>
        <taxon>Uniplacotomia</taxon>
        <taxon>Trichoplacea</taxon>
        <taxon>Trichoplacidae</taxon>
        <taxon>Trichoplax</taxon>
    </lineage>
</organism>
<evidence type="ECO:0000256" key="1">
    <source>
        <dbReference type="ARBA" id="ARBA00001585"/>
    </source>
</evidence>
<comment type="similarity">
    <text evidence="3 8 10">Belongs to the peptidase S33 family.</text>
</comment>
<evidence type="ECO:0000256" key="4">
    <source>
        <dbReference type="ARBA" id="ARBA00022438"/>
    </source>
</evidence>
<evidence type="ECO:0000256" key="8">
    <source>
        <dbReference type="PIRNR" id="PIRNR006431"/>
    </source>
</evidence>
<dbReference type="GO" id="GO:0005737">
    <property type="term" value="C:cytoplasm"/>
    <property type="evidence" value="ECO:0007669"/>
    <property type="project" value="UniProtKB-SubCell"/>
</dbReference>
<dbReference type="RefSeq" id="XP_002111165.1">
    <property type="nucleotide sequence ID" value="XM_002111129.1"/>
</dbReference>
<dbReference type="PIRSF" id="PIRSF006431">
    <property type="entry name" value="Pept_S33"/>
    <property type="match status" value="1"/>
</dbReference>
<feature type="domain" description="AB hydrolase-1" evidence="11">
    <location>
        <begin position="41"/>
        <end position="302"/>
    </location>
</feature>